<evidence type="ECO:0000313" key="3">
    <source>
        <dbReference type="Proteomes" id="UP000540506"/>
    </source>
</evidence>
<organism evidence="2 3">
    <name type="scientific">Kitasatospora kifunensis</name>
    <name type="common">Streptomyces kifunensis</name>
    <dbReference type="NCBI Taxonomy" id="58351"/>
    <lineage>
        <taxon>Bacteria</taxon>
        <taxon>Bacillati</taxon>
        <taxon>Actinomycetota</taxon>
        <taxon>Actinomycetes</taxon>
        <taxon>Kitasatosporales</taxon>
        <taxon>Streptomycetaceae</taxon>
        <taxon>Kitasatospora</taxon>
    </lineage>
</organism>
<name>A0A7W7R9X3_KITKI</name>
<evidence type="ECO:0000256" key="1">
    <source>
        <dbReference type="SAM" id="MobiDB-lite"/>
    </source>
</evidence>
<keyword evidence="3" id="KW-1185">Reference proteome</keyword>
<gene>
    <name evidence="2" type="ORF">FHR34_007237</name>
</gene>
<comment type="caution">
    <text evidence="2">The sequence shown here is derived from an EMBL/GenBank/DDBJ whole genome shotgun (WGS) entry which is preliminary data.</text>
</comment>
<sequence>MLKRCEEITCEVCAGSDAELREFNGESDHVHPSPRLLLDRSAWRTETIIQDHGRPASGPAAPSPVVTARQRPERGAPLTVDGNRPRIYDRGLRTNPP</sequence>
<proteinExistence type="predicted"/>
<feature type="region of interest" description="Disordered" evidence="1">
    <location>
        <begin position="49"/>
        <end position="97"/>
    </location>
</feature>
<evidence type="ECO:0000313" key="2">
    <source>
        <dbReference type="EMBL" id="MBB4928142.1"/>
    </source>
</evidence>
<feature type="compositionally biased region" description="Basic and acidic residues" evidence="1">
    <location>
        <begin position="83"/>
        <end position="97"/>
    </location>
</feature>
<reference evidence="2 3" key="1">
    <citation type="submission" date="2020-08" db="EMBL/GenBank/DDBJ databases">
        <title>Sequencing the genomes of 1000 actinobacteria strains.</title>
        <authorList>
            <person name="Klenk H.-P."/>
        </authorList>
    </citation>
    <scope>NUCLEOTIDE SEQUENCE [LARGE SCALE GENOMIC DNA]</scope>
    <source>
        <strain evidence="2 3">DSM 41654</strain>
    </source>
</reference>
<evidence type="ECO:0008006" key="4">
    <source>
        <dbReference type="Google" id="ProtNLM"/>
    </source>
</evidence>
<protein>
    <recommendedName>
        <fullName evidence="4">Transposase</fullName>
    </recommendedName>
</protein>
<accession>A0A7W7R9X3</accession>
<feature type="compositionally biased region" description="Low complexity" evidence="1">
    <location>
        <begin position="55"/>
        <end position="68"/>
    </location>
</feature>
<dbReference type="AlphaFoldDB" id="A0A7W7R9X3"/>
<dbReference type="Proteomes" id="UP000540506">
    <property type="component" value="Unassembled WGS sequence"/>
</dbReference>
<dbReference type="EMBL" id="JACHJV010000002">
    <property type="protein sequence ID" value="MBB4928142.1"/>
    <property type="molecule type" value="Genomic_DNA"/>
</dbReference>